<dbReference type="Proteomes" id="UP000250006">
    <property type="component" value="Unassembled WGS sequence"/>
</dbReference>
<keyword evidence="3" id="KW-1185">Reference proteome</keyword>
<protein>
    <submittedName>
        <fullName evidence="2">?-D-glucose-1-phosphatase</fullName>
    </submittedName>
</protein>
<dbReference type="SUPFAM" id="SSF56784">
    <property type="entry name" value="HAD-like"/>
    <property type="match status" value="1"/>
</dbReference>
<name>A0ABY1VQ73_9ACTO</name>
<comment type="caution">
    <text evidence="2">The sequence shown here is derived from an EMBL/GenBank/DDBJ whole genome shotgun (WGS) entry which is preliminary data.</text>
</comment>
<dbReference type="InterPro" id="IPR006439">
    <property type="entry name" value="HAD-SF_hydro_IA"/>
</dbReference>
<dbReference type="Gene3D" id="3.40.50.1000">
    <property type="entry name" value="HAD superfamily/HAD-like"/>
    <property type="match status" value="1"/>
</dbReference>
<dbReference type="InterPro" id="IPR036412">
    <property type="entry name" value="HAD-like_sf"/>
</dbReference>
<dbReference type="PANTHER" id="PTHR43611:SF3">
    <property type="entry name" value="FLAVIN MONONUCLEOTIDE HYDROLASE 1, CHLOROPLATIC"/>
    <property type="match status" value="1"/>
</dbReference>
<reference evidence="2 3" key="1">
    <citation type="submission" date="2018-06" db="EMBL/GenBank/DDBJ databases">
        <authorList>
            <consortium name="Pathogen Informatics"/>
            <person name="Doyle S."/>
        </authorList>
    </citation>
    <scope>NUCLEOTIDE SEQUENCE [LARGE SCALE GENOMIC DNA]</scope>
    <source>
        <strain evidence="2 3">NCTC11535</strain>
    </source>
</reference>
<evidence type="ECO:0000256" key="1">
    <source>
        <dbReference type="SAM" id="MobiDB-lite"/>
    </source>
</evidence>
<evidence type="ECO:0000313" key="2">
    <source>
        <dbReference type="EMBL" id="SPT53203.1"/>
    </source>
</evidence>
<dbReference type="InterPro" id="IPR023214">
    <property type="entry name" value="HAD_sf"/>
</dbReference>
<organism evidence="2 3">
    <name type="scientific">Actinomyces bovis</name>
    <dbReference type="NCBI Taxonomy" id="1658"/>
    <lineage>
        <taxon>Bacteria</taxon>
        <taxon>Bacillati</taxon>
        <taxon>Actinomycetota</taxon>
        <taxon>Actinomycetes</taxon>
        <taxon>Actinomycetales</taxon>
        <taxon>Actinomycetaceae</taxon>
        <taxon>Actinomyces</taxon>
    </lineage>
</organism>
<dbReference type="Pfam" id="PF00702">
    <property type="entry name" value="Hydrolase"/>
    <property type="match status" value="1"/>
</dbReference>
<proteinExistence type="predicted"/>
<feature type="region of interest" description="Disordered" evidence="1">
    <location>
        <begin position="1"/>
        <end position="31"/>
    </location>
</feature>
<dbReference type="NCBIfam" id="TIGR01509">
    <property type="entry name" value="HAD-SF-IA-v3"/>
    <property type="match status" value="1"/>
</dbReference>
<gene>
    <name evidence="2" type="ORF">NCTC11535_00863</name>
</gene>
<dbReference type="PANTHER" id="PTHR43611">
    <property type="entry name" value="ALPHA-D-GLUCOSE 1-PHOSPHATE PHOSPHATASE"/>
    <property type="match status" value="1"/>
</dbReference>
<dbReference type="EMBL" id="UAPQ01000006">
    <property type="protein sequence ID" value="SPT53203.1"/>
    <property type="molecule type" value="Genomic_DNA"/>
</dbReference>
<accession>A0ABY1VQ73</accession>
<evidence type="ECO:0000313" key="3">
    <source>
        <dbReference type="Proteomes" id="UP000250006"/>
    </source>
</evidence>
<dbReference type="SFLD" id="SFLDG01129">
    <property type="entry name" value="C1.5:_HAD__Beta-PGM__Phosphata"/>
    <property type="match status" value="1"/>
</dbReference>
<feature type="compositionally biased region" description="Pro residues" evidence="1">
    <location>
        <begin position="1"/>
        <end position="13"/>
    </location>
</feature>
<sequence>MSSPTPSPSPTPANPGASDAPATDGALTPLPPAHTSPIRAVLLDADGVLQLIGTPWIVALDQGGGPGFAKELLAGEQAALSGQESLSSVLTRLRHKLRIPHSTEELMAIWWRATPDPVAWALVRELRSLGYLTVLATNQQWERRAWMSERLGYKGLCDVDAYSCDLRAAKPDPEYFLRVLRRIGIPVEEAATALFVDDNAENIAAAQALGISTIHHPVDAGGAVLRTELLEALAPKD</sequence>
<dbReference type="SFLD" id="SFLDS00003">
    <property type="entry name" value="Haloacid_Dehalogenase"/>
    <property type="match status" value="1"/>
</dbReference>